<reference evidence="1" key="2">
    <citation type="journal article" date="2015" name="Data Brief">
        <title>Shoot transcriptome of the giant reed, Arundo donax.</title>
        <authorList>
            <person name="Barrero R.A."/>
            <person name="Guerrero F.D."/>
            <person name="Moolhuijzen P."/>
            <person name="Goolsby J.A."/>
            <person name="Tidwell J."/>
            <person name="Bellgard S.E."/>
            <person name="Bellgard M.I."/>
        </authorList>
    </citation>
    <scope>NUCLEOTIDE SEQUENCE</scope>
    <source>
        <tissue evidence="1">Shoot tissue taken approximately 20 cm above the soil surface</tissue>
    </source>
</reference>
<evidence type="ECO:0000313" key="1">
    <source>
        <dbReference type="EMBL" id="JAD30565.1"/>
    </source>
</evidence>
<proteinExistence type="predicted"/>
<dbReference type="EMBL" id="GBRH01267330">
    <property type="protein sequence ID" value="JAD30565.1"/>
    <property type="molecule type" value="Transcribed_RNA"/>
</dbReference>
<sequence length="30" mass="3404">MKLFNVKCQKKEVSFLCLCRCQLVCGGVIL</sequence>
<name>A0A0A8Z1E7_ARUDO</name>
<reference evidence="1" key="1">
    <citation type="submission" date="2014-09" db="EMBL/GenBank/DDBJ databases">
        <authorList>
            <person name="Magalhaes I.L.F."/>
            <person name="Oliveira U."/>
            <person name="Santos F.R."/>
            <person name="Vidigal T.H.D.A."/>
            <person name="Brescovit A.D."/>
            <person name="Santos A.J."/>
        </authorList>
    </citation>
    <scope>NUCLEOTIDE SEQUENCE</scope>
    <source>
        <tissue evidence="1">Shoot tissue taken approximately 20 cm above the soil surface</tissue>
    </source>
</reference>
<organism evidence="1">
    <name type="scientific">Arundo donax</name>
    <name type="common">Giant reed</name>
    <name type="synonym">Donax arundinaceus</name>
    <dbReference type="NCBI Taxonomy" id="35708"/>
    <lineage>
        <taxon>Eukaryota</taxon>
        <taxon>Viridiplantae</taxon>
        <taxon>Streptophyta</taxon>
        <taxon>Embryophyta</taxon>
        <taxon>Tracheophyta</taxon>
        <taxon>Spermatophyta</taxon>
        <taxon>Magnoliopsida</taxon>
        <taxon>Liliopsida</taxon>
        <taxon>Poales</taxon>
        <taxon>Poaceae</taxon>
        <taxon>PACMAD clade</taxon>
        <taxon>Arundinoideae</taxon>
        <taxon>Arundineae</taxon>
        <taxon>Arundo</taxon>
    </lineage>
</organism>
<accession>A0A0A8Z1E7</accession>
<dbReference type="AlphaFoldDB" id="A0A0A8Z1E7"/>
<protein>
    <submittedName>
        <fullName evidence="1">Uncharacterized protein</fullName>
    </submittedName>
</protein>